<feature type="domain" description="NAD-dependent epimerase/dehydratase" evidence="1">
    <location>
        <begin position="15"/>
        <end position="253"/>
    </location>
</feature>
<accession>A0A4U0SN77</accession>
<evidence type="ECO:0000259" key="1">
    <source>
        <dbReference type="Pfam" id="PF01370"/>
    </source>
</evidence>
<evidence type="ECO:0000313" key="3">
    <source>
        <dbReference type="Proteomes" id="UP000305778"/>
    </source>
</evidence>
<dbReference type="InterPro" id="IPR036291">
    <property type="entry name" value="NAD(P)-bd_dom_sf"/>
</dbReference>
<dbReference type="PANTHER" id="PTHR43245">
    <property type="entry name" value="BIFUNCTIONAL POLYMYXIN RESISTANCE PROTEIN ARNA"/>
    <property type="match status" value="1"/>
</dbReference>
<name>A0A4U0SN77_9ACTN</name>
<dbReference type="EMBL" id="SUMC01000009">
    <property type="protein sequence ID" value="TKA11206.1"/>
    <property type="molecule type" value="Genomic_DNA"/>
</dbReference>
<keyword evidence="3" id="KW-1185">Reference proteome</keyword>
<comment type="caution">
    <text evidence="2">The sequence shown here is derived from an EMBL/GenBank/DDBJ whole genome shotgun (WGS) entry which is preliminary data.</text>
</comment>
<reference evidence="2 3" key="1">
    <citation type="submission" date="2019-04" db="EMBL/GenBank/DDBJ databases">
        <title>Streptomyces oryziradicis sp. nov., a novel actinomycete isolated from rhizosphere soil of rice (Oryza sativa L.).</title>
        <authorList>
            <person name="Li C."/>
        </authorList>
    </citation>
    <scope>NUCLEOTIDE SEQUENCE [LARGE SCALE GENOMIC DNA]</scope>
    <source>
        <strain evidence="2 3">NEAU-C40</strain>
    </source>
</reference>
<protein>
    <submittedName>
        <fullName evidence="2">NAD-dependent epimerase/dehydratase family protein</fullName>
    </submittedName>
</protein>
<dbReference type="PANTHER" id="PTHR43245:SF13">
    <property type="entry name" value="UDP-D-APIOSE_UDP-D-XYLOSE SYNTHASE 2"/>
    <property type="match status" value="1"/>
</dbReference>
<gene>
    <name evidence="2" type="ORF">FCI23_12675</name>
</gene>
<dbReference type="OrthoDB" id="9801785at2"/>
<dbReference type="Pfam" id="PF01370">
    <property type="entry name" value="Epimerase"/>
    <property type="match status" value="1"/>
</dbReference>
<dbReference type="Gene3D" id="3.40.50.720">
    <property type="entry name" value="NAD(P)-binding Rossmann-like Domain"/>
    <property type="match status" value="1"/>
</dbReference>
<dbReference type="AlphaFoldDB" id="A0A4U0SN77"/>
<dbReference type="RefSeq" id="WP_136723619.1">
    <property type="nucleotide sequence ID" value="NZ_SUMC01000009.1"/>
</dbReference>
<sequence>MTSATTGAPAYRRAVVTGAAGFIGSHLCEALLDEGWLVTGIDHLRGHPEEVTARNLRSLRADPRFLLVTADIAVADLDSLLYGADTVFHLAARPGVRASWGERFSEYVDSNVLGTHRLLDAAGRGGVRRVVVSSSSSVYGGAEDGPTAETSLPTPLSPYGVTKLLTEQLSLVHAKRPGSRTSVVALRYFTVYGPRQRADMAITRMIDSALTGRPITVFGDGLQRRDFTFVSDAVQANLLAAQARAQAVAVNVGTGSTITVLELIELVGEVVGQPVAFEHGPPGDGDARSTHADLAGAAEVLGYWPTVDLRTGIKHQVEWIRSLSAGAREPQLARG</sequence>
<dbReference type="PRINTS" id="PR01713">
    <property type="entry name" value="NUCEPIMERASE"/>
</dbReference>
<dbReference type="InterPro" id="IPR050177">
    <property type="entry name" value="Lipid_A_modif_metabolic_enz"/>
</dbReference>
<dbReference type="InterPro" id="IPR001509">
    <property type="entry name" value="Epimerase_deHydtase"/>
</dbReference>
<dbReference type="SUPFAM" id="SSF51735">
    <property type="entry name" value="NAD(P)-binding Rossmann-fold domains"/>
    <property type="match status" value="1"/>
</dbReference>
<dbReference type="Proteomes" id="UP000305778">
    <property type="component" value="Unassembled WGS sequence"/>
</dbReference>
<organism evidence="2 3">
    <name type="scientific">Actinacidiphila oryziradicis</name>
    <dbReference type="NCBI Taxonomy" id="2571141"/>
    <lineage>
        <taxon>Bacteria</taxon>
        <taxon>Bacillati</taxon>
        <taxon>Actinomycetota</taxon>
        <taxon>Actinomycetes</taxon>
        <taxon>Kitasatosporales</taxon>
        <taxon>Streptomycetaceae</taxon>
        <taxon>Actinacidiphila</taxon>
    </lineage>
</organism>
<proteinExistence type="predicted"/>
<evidence type="ECO:0000313" key="2">
    <source>
        <dbReference type="EMBL" id="TKA11206.1"/>
    </source>
</evidence>